<protein>
    <recommendedName>
        <fullName evidence="6">Methyltransferase</fullName>
        <ecNumber evidence="6">2.1.1.-</ecNumber>
    </recommendedName>
</protein>
<dbReference type="PANTHER" id="PTHR10108">
    <property type="entry name" value="SAM-DEPENDENT METHYLTRANSFERASE"/>
    <property type="match status" value="1"/>
</dbReference>
<dbReference type="EMBL" id="AP014968">
    <property type="protein sequence ID" value="BAT16124.1"/>
    <property type="molecule type" value="Genomic_DNA"/>
</dbReference>
<dbReference type="InParanoid" id="A0A0P0Y859"/>
<comment type="subcellular location">
    <subcellularLocation>
        <location evidence="5">Endomembrane system</location>
        <topology evidence="5">Single-pass membrane protein</topology>
    </subcellularLocation>
    <subcellularLocation>
        <location evidence="1 6">Membrane</location>
        <topology evidence="1 6">Single-pass type II membrane protein</topology>
    </subcellularLocation>
</comment>
<evidence type="ECO:0000256" key="1">
    <source>
        <dbReference type="ARBA" id="ARBA00004606"/>
    </source>
</evidence>
<reference evidence="7 8" key="3">
    <citation type="journal article" date="2013" name="Rice">
        <title>Improvement of the Oryza sativa Nipponbare reference genome using next generation sequence and optical map data.</title>
        <authorList>
            <person name="Kawahara Y."/>
            <person name="de la Bastide M."/>
            <person name="Hamilton J.P."/>
            <person name="Kanamori H."/>
            <person name="McCombie W.R."/>
            <person name="Ouyang S."/>
            <person name="Schwartz D.C."/>
            <person name="Tanaka T."/>
            <person name="Wu J."/>
            <person name="Zhou S."/>
            <person name="Childs K.L."/>
            <person name="Davidson R.M."/>
            <person name="Lin H."/>
            <person name="Quesada-Ocampo L."/>
            <person name="Vaillancourt B."/>
            <person name="Sakai H."/>
            <person name="Lee S.S."/>
            <person name="Kim J."/>
            <person name="Numa H."/>
            <person name="Itoh T."/>
            <person name="Buell C.R."/>
            <person name="Matsumoto T."/>
        </authorList>
    </citation>
    <scope>NUCLEOTIDE SEQUENCE [LARGE SCALE GENOMIC DNA]</scope>
    <source>
        <strain evidence="8">cv. Nipponbare</strain>
    </source>
</reference>
<gene>
    <name evidence="7" type="ordered locus">Os12g0178250</name>
    <name evidence="7" type="ORF">OSNPB_120178250</name>
</gene>
<evidence type="ECO:0000256" key="6">
    <source>
        <dbReference type="RuleBase" id="RU366043"/>
    </source>
</evidence>
<dbReference type="SMR" id="A0A0P0Y859"/>
<keyword evidence="4 6" id="KW-0812">Transmembrane</keyword>
<comment type="similarity">
    <text evidence="2 6">Belongs to the methyltransferase superfamily.</text>
</comment>
<proteinExistence type="inferred from homology"/>
<reference evidence="8" key="1">
    <citation type="journal article" date="2005" name="Nature">
        <title>The map-based sequence of the rice genome.</title>
        <authorList>
            <consortium name="International rice genome sequencing project (IRGSP)"/>
            <person name="Matsumoto T."/>
            <person name="Wu J."/>
            <person name="Kanamori H."/>
            <person name="Katayose Y."/>
            <person name="Fujisawa M."/>
            <person name="Namiki N."/>
            <person name="Mizuno H."/>
            <person name="Yamamoto K."/>
            <person name="Antonio B.A."/>
            <person name="Baba T."/>
            <person name="Sakata K."/>
            <person name="Nagamura Y."/>
            <person name="Aoki H."/>
            <person name="Arikawa K."/>
            <person name="Arita K."/>
            <person name="Bito T."/>
            <person name="Chiden Y."/>
            <person name="Fujitsuka N."/>
            <person name="Fukunaka R."/>
            <person name="Hamada M."/>
            <person name="Harada C."/>
            <person name="Hayashi A."/>
            <person name="Hijishita S."/>
            <person name="Honda M."/>
            <person name="Hosokawa S."/>
            <person name="Ichikawa Y."/>
            <person name="Idonuma A."/>
            <person name="Iijima M."/>
            <person name="Ikeda M."/>
            <person name="Ikeno M."/>
            <person name="Ito K."/>
            <person name="Ito S."/>
            <person name="Ito T."/>
            <person name="Ito Y."/>
            <person name="Ito Y."/>
            <person name="Iwabuchi A."/>
            <person name="Kamiya K."/>
            <person name="Karasawa W."/>
            <person name="Kurita K."/>
            <person name="Katagiri S."/>
            <person name="Kikuta A."/>
            <person name="Kobayashi H."/>
            <person name="Kobayashi N."/>
            <person name="Machita K."/>
            <person name="Maehara T."/>
            <person name="Masukawa M."/>
            <person name="Mizubayashi T."/>
            <person name="Mukai Y."/>
            <person name="Nagasaki H."/>
            <person name="Nagata Y."/>
            <person name="Naito S."/>
            <person name="Nakashima M."/>
            <person name="Nakama Y."/>
            <person name="Nakamichi Y."/>
            <person name="Nakamura M."/>
            <person name="Meguro A."/>
            <person name="Negishi M."/>
            <person name="Ohta I."/>
            <person name="Ohta T."/>
            <person name="Okamoto M."/>
            <person name="Ono N."/>
            <person name="Saji S."/>
            <person name="Sakaguchi M."/>
            <person name="Sakai K."/>
            <person name="Shibata M."/>
            <person name="Shimokawa T."/>
            <person name="Song J."/>
            <person name="Takazaki Y."/>
            <person name="Terasawa K."/>
            <person name="Tsugane M."/>
            <person name="Tsuji K."/>
            <person name="Ueda S."/>
            <person name="Waki K."/>
            <person name="Yamagata H."/>
            <person name="Yamamoto M."/>
            <person name="Yamamoto S."/>
            <person name="Yamane H."/>
            <person name="Yoshiki S."/>
            <person name="Yoshihara R."/>
            <person name="Yukawa K."/>
            <person name="Zhong H."/>
            <person name="Yano M."/>
            <person name="Yuan Q."/>
            <person name="Ouyang S."/>
            <person name="Liu J."/>
            <person name="Jones K.M."/>
            <person name="Gansberger K."/>
            <person name="Moffat K."/>
            <person name="Hill J."/>
            <person name="Bera J."/>
            <person name="Fadrosh D."/>
            <person name="Jin S."/>
            <person name="Johri S."/>
            <person name="Kim M."/>
            <person name="Overton L."/>
            <person name="Reardon M."/>
            <person name="Tsitrin T."/>
            <person name="Vuong H."/>
            <person name="Weaver B."/>
            <person name="Ciecko A."/>
            <person name="Tallon L."/>
            <person name="Jackson J."/>
            <person name="Pai G."/>
            <person name="Aken S.V."/>
            <person name="Utterback T."/>
            <person name="Reidmuller S."/>
            <person name="Feldblyum T."/>
            <person name="Hsiao J."/>
            <person name="Zismann V."/>
            <person name="Iobst S."/>
            <person name="de Vazeille A.R."/>
            <person name="Buell C.R."/>
            <person name="Ying K."/>
            <person name="Li Y."/>
            <person name="Lu T."/>
            <person name="Huang Y."/>
            <person name="Zhao Q."/>
            <person name="Feng Q."/>
            <person name="Zhang L."/>
            <person name="Zhu J."/>
            <person name="Weng Q."/>
            <person name="Mu J."/>
            <person name="Lu Y."/>
            <person name="Fan D."/>
            <person name="Liu Y."/>
            <person name="Guan J."/>
            <person name="Zhang Y."/>
            <person name="Yu S."/>
            <person name="Liu X."/>
            <person name="Zhang Y."/>
            <person name="Hong G."/>
            <person name="Han B."/>
            <person name="Choisne N."/>
            <person name="Demange N."/>
            <person name="Orjeda G."/>
            <person name="Samain S."/>
            <person name="Cattolico L."/>
            <person name="Pelletier E."/>
            <person name="Couloux A."/>
            <person name="Segurens B."/>
            <person name="Wincker P."/>
            <person name="D'Hont A."/>
            <person name="Scarpelli C."/>
            <person name="Weissenbach J."/>
            <person name="Salanoubat M."/>
            <person name="Quetier F."/>
            <person name="Yu Y."/>
            <person name="Kim H.R."/>
            <person name="Rambo T."/>
            <person name="Currie J."/>
            <person name="Collura K."/>
            <person name="Luo M."/>
            <person name="Yang T."/>
            <person name="Ammiraju J.S.S."/>
            <person name="Engler F."/>
            <person name="Soderlund C."/>
            <person name="Wing R.A."/>
            <person name="Palmer L.E."/>
            <person name="de la Bastide M."/>
            <person name="Spiegel L."/>
            <person name="Nascimento L."/>
            <person name="Zutavern T."/>
            <person name="O'Shaughnessy A."/>
            <person name="Dike S."/>
            <person name="Dedhia N."/>
            <person name="Preston R."/>
            <person name="Balija V."/>
            <person name="McCombie W.R."/>
            <person name="Chow T."/>
            <person name="Chen H."/>
            <person name="Chung M."/>
            <person name="Chen C."/>
            <person name="Shaw J."/>
            <person name="Wu H."/>
            <person name="Hsiao K."/>
            <person name="Chao Y."/>
            <person name="Chu M."/>
            <person name="Cheng C."/>
            <person name="Hour A."/>
            <person name="Lee P."/>
            <person name="Lin S."/>
            <person name="Lin Y."/>
            <person name="Liou J."/>
            <person name="Liu S."/>
            <person name="Hsing Y."/>
            <person name="Raghuvanshi S."/>
            <person name="Mohanty A."/>
            <person name="Bharti A.K."/>
            <person name="Gaur A."/>
            <person name="Gupta V."/>
            <person name="Kumar D."/>
            <person name="Ravi V."/>
            <person name="Vij S."/>
            <person name="Kapur A."/>
            <person name="Khurana P."/>
            <person name="Khurana P."/>
            <person name="Khurana J.P."/>
            <person name="Tyagi A.K."/>
            <person name="Gaikwad K."/>
            <person name="Singh A."/>
            <person name="Dalal V."/>
            <person name="Srivastava S."/>
            <person name="Dixit A."/>
            <person name="Pal A.K."/>
            <person name="Ghazi I.A."/>
            <person name="Yadav M."/>
            <person name="Pandit A."/>
            <person name="Bhargava A."/>
            <person name="Sureshbabu K."/>
            <person name="Batra K."/>
            <person name="Sharma T.R."/>
            <person name="Mohapatra T."/>
            <person name="Singh N.K."/>
            <person name="Messing J."/>
            <person name="Nelson A.B."/>
            <person name="Fuks G."/>
            <person name="Kavchok S."/>
            <person name="Keizer G."/>
            <person name="Linton E."/>
            <person name="Llaca V."/>
            <person name="Song R."/>
            <person name="Tanyolac B."/>
            <person name="Young S."/>
            <person name="Ho-Il K."/>
            <person name="Hahn J.H."/>
            <person name="Sangsakoo G."/>
            <person name="Vanavichit A."/>
            <person name="de Mattos Luiz.A.T."/>
            <person name="Zimmer P.D."/>
            <person name="Malone G."/>
            <person name="Dellagostin O."/>
            <person name="de Oliveira A.C."/>
            <person name="Bevan M."/>
            <person name="Bancroft I."/>
            <person name="Minx P."/>
            <person name="Cordum H."/>
            <person name="Wilson R."/>
            <person name="Cheng Z."/>
            <person name="Jin W."/>
            <person name="Jiang J."/>
            <person name="Leong S.A."/>
            <person name="Iwama H."/>
            <person name="Gojobori T."/>
            <person name="Itoh T."/>
            <person name="Niimura Y."/>
            <person name="Fujii Y."/>
            <person name="Habara T."/>
            <person name="Sakai H."/>
            <person name="Sato Y."/>
            <person name="Wilson G."/>
            <person name="Kumar K."/>
            <person name="McCouch S."/>
            <person name="Juretic N."/>
            <person name="Hoen D."/>
            <person name="Wright S."/>
            <person name="Bruskiewich R."/>
            <person name="Bureau T."/>
            <person name="Miyao A."/>
            <person name="Hirochika H."/>
            <person name="Nishikawa T."/>
            <person name="Kadowaki K."/>
            <person name="Sugiura M."/>
            <person name="Burr B."/>
            <person name="Sasaki T."/>
        </authorList>
    </citation>
    <scope>NUCLEOTIDE SEQUENCE [LARGE SCALE GENOMIC DNA]</scope>
    <source>
        <strain evidence="8">cv. Nipponbare</strain>
    </source>
</reference>
<keyword evidence="4 6" id="KW-0735">Signal-anchor</keyword>
<dbReference type="Proteomes" id="UP000059680">
    <property type="component" value="Chromosome 12"/>
</dbReference>
<dbReference type="Gramene" id="Os12t0178250-00">
    <property type="protein sequence ID" value="Os12t0178250-00"/>
    <property type="gene ID" value="Os12g0178250"/>
</dbReference>
<dbReference type="eggNOG" id="ENOG502QQH0">
    <property type="taxonomic scope" value="Eukaryota"/>
</dbReference>
<dbReference type="InterPro" id="IPR004159">
    <property type="entry name" value="Put_SAM_MeTrfase"/>
</dbReference>
<dbReference type="Gene3D" id="3.40.50.150">
    <property type="entry name" value="Vaccinia Virus protein VP39"/>
    <property type="match status" value="1"/>
</dbReference>
<sequence length="106" mass="12050">MGTKRLPFPGGAYDAVHCARCRVPWHIWGGKLLLEVNRLLRPGGLFVWSATPVYRKTPEDVQIWHGELPSPINSSHLICLALTPRRAALRRTQTWRRSPSPCAGRW</sequence>
<reference evidence="7 8" key="2">
    <citation type="journal article" date="2013" name="Plant Cell Physiol.">
        <title>Rice Annotation Project Database (RAP-DB): an integrative and interactive database for rice genomics.</title>
        <authorList>
            <person name="Sakai H."/>
            <person name="Lee S.S."/>
            <person name="Tanaka T."/>
            <person name="Numa H."/>
            <person name="Kim J."/>
            <person name="Kawahara Y."/>
            <person name="Wakimoto H."/>
            <person name="Yang C.C."/>
            <person name="Iwamoto M."/>
            <person name="Abe T."/>
            <person name="Yamada Y."/>
            <person name="Muto A."/>
            <person name="Inokuchi H."/>
            <person name="Ikemura T."/>
            <person name="Matsumoto T."/>
            <person name="Sasaki T."/>
            <person name="Itoh T."/>
        </authorList>
    </citation>
    <scope>NUCLEOTIDE SEQUENCE [LARGE SCALE GENOMIC DNA]</scope>
    <source>
        <strain evidence="8">cv. Nipponbare</strain>
    </source>
</reference>
<dbReference type="GO" id="GO:0016020">
    <property type="term" value="C:membrane"/>
    <property type="evidence" value="ECO:0007669"/>
    <property type="project" value="UniProtKB-SubCell"/>
</dbReference>
<evidence type="ECO:0000313" key="7">
    <source>
        <dbReference type="EMBL" id="BAT16124.1"/>
    </source>
</evidence>
<evidence type="ECO:0000256" key="4">
    <source>
        <dbReference type="ARBA" id="ARBA00022968"/>
    </source>
</evidence>
<dbReference type="Pfam" id="PF03141">
    <property type="entry name" value="Methyltransf_29"/>
    <property type="match status" value="1"/>
</dbReference>
<organism evidence="7 8">
    <name type="scientific">Oryza sativa subsp. japonica</name>
    <name type="common">Rice</name>
    <dbReference type="NCBI Taxonomy" id="39947"/>
    <lineage>
        <taxon>Eukaryota</taxon>
        <taxon>Viridiplantae</taxon>
        <taxon>Streptophyta</taxon>
        <taxon>Embryophyta</taxon>
        <taxon>Tracheophyta</taxon>
        <taxon>Spermatophyta</taxon>
        <taxon>Magnoliopsida</taxon>
        <taxon>Liliopsida</taxon>
        <taxon>Poales</taxon>
        <taxon>Poaceae</taxon>
        <taxon>BOP clade</taxon>
        <taxon>Oryzoideae</taxon>
        <taxon>Oryzeae</taxon>
        <taxon>Oryzinae</taxon>
        <taxon>Oryza</taxon>
        <taxon>Oryza sativa</taxon>
    </lineage>
</organism>
<dbReference type="AlphaFoldDB" id="A0A0P0Y859"/>
<dbReference type="STRING" id="39947.A0A0P0Y859"/>
<dbReference type="OMA" id="HWQENDG"/>
<accession>A0A0P0Y859</accession>
<evidence type="ECO:0000256" key="5">
    <source>
        <dbReference type="ARBA" id="ARBA00037847"/>
    </source>
</evidence>
<dbReference type="PaxDb" id="39947-A0A0P0Y859"/>
<dbReference type="GO" id="GO:0008168">
    <property type="term" value="F:methyltransferase activity"/>
    <property type="evidence" value="ECO:0007669"/>
    <property type="project" value="UniProtKB-UniRule"/>
</dbReference>
<dbReference type="InterPro" id="IPR029063">
    <property type="entry name" value="SAM-dependent_MTases_sf"/>
</dbReference>
<dbReference type="GO" id="GO:0012505">
    <property type="term" value="C:endomembrane system"/>
    <property type="evidence" value="ECO:0007669"/>
    <property type="project" value="UniProtKB-SubCell"/>
</dbReference>
<dbReference type="SUPFAM" id="SSF53335">
    <property type="entry name" value="S-adenosyl-L-methionine-dependent methyltransferases"/>
    <property type="match status" value="1"/>
</dbReference>
<evidence type="ECO:0000313" key="8">
    <source>
        <dbReference type="Proteomes" id="UP000059680"/>
    </source>
</evidence>
<evidence type="ECO:0000256" key="2">
    <source>
        <dbReference type="ARBA" id="ARBA00008361"/>
    </source>
</evidence>
<keyword evidence="6" id="KW-0808">Transferase</keyword>
<keyword evidence="3 6" id="KW-0489">Methyltransferase</keyword>
<name>A0A0P0Y859_ORYSJ</name>
<dbReference type="EC" id="2.1.1.-" evidence="6"/>
<keyword evidence="8" id="KW-1185">Reference proteome</keyword>
<dbReference type="PANTHER" id="PTHR10108:SF1130">
    <property type="entry name" value="METHYLTRANSFERASE PMT26-RELATED"/>
    <property type="match status" value="1"/>
</dbReference>
<dbReference type="GO" id="GO:0032259">
    <property type="term" value="P:methylation"/>
    <property type="evidence" value="ECO:0007669"/>
    <property type="project" value="UniProtKB-KW"/>
</dbReference>
<evidence type="ECO:0000256" key="3">
    <source>
        <dbReference type="ARBA" id="ARBA00022603"/>
    </source>
</evidence>
<keyword evidence="6" id="KW-0325">Glycoprotein</keyword>